<feature type="transmembrane region" description="Helical" evidence="2">
    <location>
        <begin position="218"/>
        <end position="236"/>
    </location>
</feature>
<evidence type="ECO:0000313" key="4">
    <source>
        <dbReference type="EMBL" id="MBY8888580.1"/>
    </source>
</evidence>
<comment type="caution">
    <text evidence="4">The sequence shown here is derived from an EMBL/GenBank/DDBJ whole genome shotgun (WGS) entry which is preliminary data.</text>
</comment>
<dbReference type="SMART" id="SM00460">
    <property type="entry name" value="TGc"/>
    <property type="match status" value="1"/>
</dbReference>
<reference evidence="4 5" key="1">
    <citation type="submission" date="2021-08" db="EMBL/GenBank/DDBJ databases">
        <title>Streptomyces sp. PTM05 isolated from lichen.</title>
        <authorList>
            <person name="Somphong A."/>
            <person name="Phongsopitanun W."/>
            <person name="Tanasupawat S."/>
        </authorList>
    </citation>
    <scope>NUCLEOTIDE SEQUENCE [LARGE SCALE GENOMIC DNA]</scope>
    <source>
        <strain evidence="4 5">Ptm05</strain>
    </source>
</reference>
<feature type="transmembrane region" description="Helical" evidence="2">
    <location>
        <begin position="100"/>
        <end position="119"/>
    </location>
</feature>
<dbReference type="Pfam" id="PF11992">
    <property type="entry name" value="TgpA_N"/>
    <property type="match status" value="1"/>
</dbReference>
<feature type="transmembrane region" description="Helical" evidence="2">
    <location>
        <begin position="191"/>
        <end position="211"/>
    </location>
</feature>
<feature type="compositionally biased region" description="Low complexity" evidence="1">
    <location>
        <begin position="13"/>
        <end position="38"/>
    </location>
</feature>
<dbReference type="InterPro" id="IPR025403">
    <property type="entry name" value="TgpA-like_C"/>
</dbReference>
<feature type="region of interest" description="Disordered" evidence="1">
    <location>
        <begin position="1"/>
        <end position="66"/>
    </location>
</feature>
<feature type="transmembrane region" description="Helical" evidence="2">
    <location>
        <begin position="242"/>
        <end position="258"/>
    </location>
</feature>
<dbReference type="SUPFAM" id="SSF54001">
    <property type="entry name" value="Cysteine proteinases"/>
    <property type="match status" value="1"/>
</dbReference>
<dbReference type="PANTHER" id="PTHR42736">
    <property type="entry name" value="PROTEIN-GLUTAMINE GAMMA-GLUTAMYLTRANSFERASE"/>
    <property type="match status" value="1"/>
</dbReference>
<name>A0ABS7QZE0_9ACTN</name>
<feature type="compositionally biased region" description="Low complexity" evidence="1">
    <location>
        <begin position="52"/>
        <end position="65"/>
    </location>
</feature>
<feature type="compositionally biased region" description="Low complexity" evidence="1">
    <location>
        <begin position="612"/>
        <end position="621"/>
    </location>
</feature>
<dbReference type="Pfam" id="PF01841">
    <property type="entry name" value="Transglut_core"/>
    <property type="match status" value="1"/>
</dbReference>
<dbReference type="RefSeq" id="WP_222981298.1">
    <property type="nucleotide sequence ID" value="NZ_JAINVZ010000026.1"/>
</dbReference>
<keyword evidence="2" id="KW-0812">Transmembrane</keyword>
<evidence type="ECO:0000259" key="3">
    <source>
        <dbReference type="SMART" id="SM00460"/>
    </source>
</evidence>
<dbReference type="InterPro" id="IPR021878">
    <property type="entry name" value="TgpA_N"/>
</dbReference>
<sequence length="805" mass="83460">MSGVGPGAGTGTATGTRPARVRPAPAAGNDWEWAAPAPATAPDPHAPGPTGPHGTTSPGTGTPHARVPRRRRLLVSLLPLVLLLGVSACGFLRVYPAAQLAPVAAVAVLAPMALSVLLSGALSRRRATLNALWPSVLLTVVGWLVAVCATLFRHGGGGLPTPAAMSDAWSALLDAPHAVLTTILPVPGTPALLVLPHAVLWLASFATAELALRTKGPLLPALPGVVAFGVPVMFGVDGPGPGLVLAGALAACAGLVALTRGRVAPSWRSLAVGLPTVAALAVVAGAVGPYLPGIGAPHDPRHTVTPPMRQPMSVSPLDEVAAWMRAGTQPVFTVRTSGGDGGQNYRLAVLDSYDGVTWSSDARLERTGGRVPSQPGVDPGGTQKVVQQFTVQSLPGIWLPAADRPIRVSAPASADLAVDPASGTLAVGGSALGPDDASVRAGYRYTATSEVPVYDASRLQYAPAAADPAMTELPRTDAAGQPIEAVSTFTRTAAQATAGATFPYEQAVKLADWLRDTYHFDPTALPGHSYRQLEFFLTSGKRGTSEQFAAAFAVMARTLDLPSRVVVGFRQGVPVGGGTYQVRGQDVLAWPEVEFQGIGWVPFYPTPDAASAHGASVAPAGQPKQRQQVDQKITQQPRSATPPRKDGVGGQAAASGRAGGPPPWLYAPLAVFALAVCYLLRAAWVPWRRRARRRGEPDPGRRVLGAWQQIVDRLTEIGLPATGAHTAAEVAAFGAERVGGAAGEHLPALAELVNQVGYAGRAPDAAAADAAWRHCDAVERVVVRSRPRRERLRRALRPSALLGCR</sequence>
<feature type="transmembrane region" description="Helical" evidence="2">
    <location>
        <begin position="131"/>
        <end position="152"/>
    </location>
</feature>
<gene>
    <name evidence="4" type="ORF">K7472_27610</name>
</gene>
<dbReference type="PANTHER" id="PTHR42736:SF1">
    <property type="entry name" value="PROTEIN-GLUTAMINE GAMMA-GLUTAMYLTRANSFERASE"/>
    <property type="match status" value="1"/>
</dbReference>
<dbReference type="Proteomes" id="UP001198565">
    <property type="component" value="Unassembled WGS sequence"/>
</dbReference>
<feature type="transmembrane region" description="Helical" evidence="2">
    <location>
        <begin position="270"/>
        <end position="291"/>
    </location>
</feature>
<evidence type="ECO:0000256" key="1">
    <source>
        <dbReference type="SAM" id="MobiDB-lite"/>
    </source>
</evidence>
<dbReference type="Pfam" id="PF13559">
    <property type="entry name" value="DUF4129"/>
    <property type="match status" value="1"/>
</dbReference>
<feature type="transmembrane region" description="Helical" evidence="2">
    <location>
        <begin position="664"/>
        <end position="684"/>
    </location>
</feature>
<evidence type="ECO:0000256" key="2">
    <source>
        <dbReference type="SAM" id="Phobius"/>
    </source>
</evidence>
<keyword evidence="5" id="KW-1185">Reference proteome</keyword>
<keyword evidence="2" id="KW-0472">Membrane</keyword>
<organism evidence="4 5">
    <name type="scientific">Streptantibioticus parmotrematis</name>
    <dbReference type="NCBI Taxonomy" id="2873249"/>
    <lineage>
        <taxon>Bacteria</taxon>
        <taxon>Bacillati</taxon>
        <taxon>Actinomycetota</taxon>
        <taxon>Actinomycetes</taxon>
        <taxon>Kitasatosporales</taxon>
        <taxon>Streptomycetaceae</taxon>
        <taxon>Streptantibioticus</taxon>
    </lineage>
</organism>
<feature type="transmembrane region" description="Helical" evidence="2">
    <location>
        <begin position="73"/>
        <end position="94"/>
    </location>
</feature>
<keyword evidence="2" id="KW-1133">Transmembrane helix</keyword>
<dbReference type="Gene3D" id="3.10.620.30">
    <property type="match status" value="1"/>
</dbReference>
<protein>
    <submittedName>
        <fullName evidence="4">DUF3488 and transglutaminase-like domain-containing protein</fullName>
    </submittedName>
</protein>
<feature type="compositionally biased region" description="Gly residues" evidence="1">
    <location>
        <begin position="1"/>
        <end position="12"/>
    </location>
</feature>
<dbReference type="InterPro" id="IPR038765">
    <property type="entry name" value="Papain-like_cys_pep_sf"/>
</dbReference>
<dbReference type="InterPro" id="IPR052901">
    <property type="entry name" value="Bact_TGase-like"/>
</dbReference>
<feature type="compositionally biased region" description="Pro residues" evidence="1">
    <location>
        <begin position="39"/>
        <end position="50"/>
    </location>
</feature>
<feature type="region of interest" description="Disordered" evidence="1">
    <location>
        <begin position="612"/>
        <end position="658"/>
    </location>
</feature>
<accession>A0ABS7QZE0</accession>
<dbReference type="EMBL" id="JAINVZ010000026">
    <property type="protein sequence ID" value="MBY8888580.1"/>
    <property type="molecule type" value="Genomic_DNA"/>
</dbReference>
<dbReference type="InterPro" id="IPR002931">
    <property type="entry name" value="Transglutaminase-like"/>
</dbReference>
<feature type="domain" description="Transglutaminase-like" evidence="3">
    <location>
        <begin position="537"/>
        <end position="607"/>
    </location>
</feature>
<proteinExistence type="predicted"/>
<evidence type="ECO:0000313" key="5">
    <source>
        <dbReference type="Proteomes" id="UP001198565"/>
    </source>
</evidence>
<feature type="compositionally biased region" description="Polar residues" evidence="1">
    <location>
        <begin position="624"/>
        <end position="639"/>
    </location>
</feature>